<name>A0A363CX40_9BACT</name>
<evidence type="ECO:0000313" key="1">
    <source>
        <dbReference type="EMBL" id="PUE63670.1"/>
    </source>
</evidence>
<protein>
    <recommendedName>
        <fullName evidence="3">Gluconate 2-dehydrogenase subunit 3 family protein</fullName>
    </recommendedName>
</protein>
<proteinExistence type="predicted"/>
<comment type="caution">
    <text evidence="1">The sequence shown here is derived from an EMBL/GenBank/DDBJ whole genome shotgun (WGS) entry which is preliminary data.</text>
</comment>
<dbReference type="RefSeq" id="WP_108560370.1">
    <property type="nucleotide sequence ID" value="NZ_MUXE01000016.1"/>
</dbReference>
<keyword evidence="2" id="KW-1185">Reference proteome</keyword>
<organism evidence="1 2">
    <name type="scientific">Arcobacter caeni</name>
    <dbReference type="NCBI Taxonomy" id="1912877"/>
    <lineage>
        <taxon>Bacteria</taxon>
        <taxon>Pseudomonadati</taxon>
        <taxon>Campylobacterota</taxon>
        <taxon>Epsilonproteobacteria</taxon>
        <taxon>Campylobacterales</taxon>
        <taxon>Arcobacteraceae</taxon>
        <taxon>Arcobacter</taxon>
    </lineage>
</organism>
<evidence type="ECO:0008006" key="3">
    <source>
        <dbReference type="Google" id="ProtNLM"/>
    </source>
</evidence>
<reference evidence="1 2" key="1">
    <citation type="submission" date="2017-02" db="EMBL/GenBank/DDBJ databases">
        <title>Arcobacter caeni sp. nov, a new Arcobacter species isolated from reclaimed water.</title>
        <authorList>
            <person name="Figueras M.J."/>
            <person name="Perez-Cataluna A."/>
            <person name="Salas-Masso N."/>
        </authorList>
    </citation>
    <scope>NUCLEOTIDE SEQUENCE [LARGE SCALE GENOMIC DNA]</scope>
    <source>
        <strain evidence="1 2">RW17-10</strain>
    </source>
</reference>
<dbReference type="InterPro" id="IPR027056">
    <property type="entry name" value="Gluconate_2DH_su3"/>
</dbReference>
<dbReference type="Proteomes" id="UP000251135">
    <property type="component" value="Unassembled WGS sequence"/>
</dbReference>
<dbReference type="Pfam" id="PF13618">
    <property type="entry name" value="Gluconate_2-dh3"/>
    <property type="match status" value="1"/>
</dbReference>
<gene>
    <name evidence="1" type="ORF">B0174_10165</name>
</gene>
<dbReference type="EMBL" id="MUXE01000016">
    <property type="protein sequence ID" value="PUE63670.1"/>
    <property type="molecule type" value="Genomic_DNA"/>
</dbReference>
<accession>A0A363CX40</accession>
<sequence length="164" mass="18974">MKRRNFIKFTTIGVILFSTNITIARTIPQKTLLILDEILNIIFPKTSTMPNAKEFKALEYLIKNISHKTFENEDKVLILDGTKDFNKSFPEFLTLNQNKKKELIFEIIKTSTYAKSWVSKLTYYGIEAMFSDPIYGGNFNQIAWKSVNHSIGIPRPLKTYGQKI</sequence>
<dbReference type="AlphaFoldDB" id="A0A363CX40"/>
<evidence type="ECO:0000313" key="2">
    <source>
        <dbReference type="Proteomes" id="UP000251135"/>
    </source>
</evidence>
<dbReference type="OrthoDB" id="8400810at2"/>